<organism evidence="2 3">
    <name type="scientific">Dryococelus australis</name>
    <dbReference type="NCBI Taxonomy" id="614101"/>
    <lineage>
        <taxon>Eukaryota</taxon>
        <taxon>Metazoa</taxon>
        <taxon>Ecdysozoa</taxon>
        <taxon>Arthropoda</taxon>
        <taxon>Hexapoda</taxon>
        <taxon>Insecta</taxon>
        <taxon>Pterygota</taxon>
        <taxon>Neoptera</taxon>
        <taxon>Polyneoptera</taxon>
        <taxon>Phasmatodea</taxon>
        <taxon>Verophasmatodea</taxon>
        <taxon>Anareolatae</taxon>
        <taxon>Phasmatidae</taxon>
        <taxon>Eurycanthinae</taxon>
        <taxon>Dryococelus</taxon>
    </lineage>
</organism>
<dbReference type="SUPFAM" id="SSF52047">
    <property type="entry name" value="RNI-like"/>
    <property type="match status" value="1"/>
</dbReference>
<proteinExistence type="predicted"/>
<dbReference type="EMBL" id="JARBHB010000002">
    <property type="protein sequence ID" value="KAJ8892018.1"/>
    <property type="molecule type" value="Genomic_DNA"/>
</dbReference>
<name>A0ABQ9I5V0_9NEOP</name>
<feature type="compositionally biased region" description="Basic and acidic residues" evidence="1">
    <location>
        <begin position="222"/>
        <end position="249"/>
    </location>
</feature>
<evidence type="ECO:0000256" key="1">
    <source>
        <dbReference type="SAM" id="MobiDB-lite"/>
    </source>
</evidence>
<feature type="region of interest" description="Disordered" evidence="1">
    <location>
        <begin position="284"/>
        <end position="325"/>
    </location>
</feature>
<protein>
    <submittedName>
        <fullName evidence="2">Uncharacterized protein</fullName>
    </submittedName>
</protein>
<comment type="caution">
    <text evidence="2">The sequence shown here is derived from an EMBL/GenBank/DDBJ whole genome shotgun (WGS) entry which is preliminary data.</text>
</comment>
<keyword evidence="3" id="KW-1185">Reference proteome</keyword>
<sequence length="449" mass="49185">MRNTTVGSSAMRGFNNLLNLTHLYLECPPQYRQKETSIPVPSTSQHCPESSDEDCEEVNLMQGHENSCVIVLRFGGSPEVWHNKKCVNDCCSNGEQSKILHVRQNLNQGEGTSKQEDGSGSSGTTAHHKEEYALTSSQKVSSEAGTKNAYKISIGVENVKAEGKNSENDEDSVLYVRNAINNEQSKPVAQKQTETKAIKMGIKLEVSANAGASRADAGTSFHTDKSTDTFAEKSSGEGESPSDEKEHGKVSSSEFVHCDIGGIADKTMDESVRAETLDRKSNCTCEGERNAEGSESSDDTSDDEANSEGNSRQSGSRSRPGKKSCSGRLRSVELFSSARNAKCARTSCLGGRHEDLIDDLSIDYFLSRDMWRVSLDGNIVRCNDRNPQLHTLVIRYYPHVTDKTLIMLLRISSLRYVDVTGTKVTEKGVEGFRRIRPDVTVVSDFGASQ</sequence>
<evidence type="ECO:0000313" key="2">
    <source>
        <dbReference type="EMBL" id="KAJ8892018.1"/>
    </source>
</evidence>
<dbReference type="Proteomes" id="UP001159363">
    <property type="component" value="Chromosome 2"/>
</dbReference>
<evidence type="ECO:0000313" key="3">
    <source>
        <dbReference type="Proteomes" id="UP001159363"/>
    </source>
</evidence>
<gene>
    <name evidence="2" type="ORF">PR048_004583</name>
</gene>
<feature type="region of interest" description="Disordered" evidence="1">
    <location>
        <begin position="212"/>
        <end position="256"/>
    </location>
</feature>
<reference evidence="2 3" key="1">
    <citation type="submission" date="2023-02" db="EMBL/GenBank/DDBJ databases">
        <title>LHISI_Scaffold_Assembly.</title>
        <authorList>
            <person name="Stuart O.P."/>
            <person name="Cleave R."/>
            <person name="Magrath M.J.L."/>
            <person name="Mikheyev A.S."/>
        </authorList>
    </citation>
    <scope>NUCLEOTIDE SEQUENCE [LARGE SCALE GENOMIC DNA]</scope>
    <source>
        <strain evidence="2">Daus_M_001</strain>
        <tissue evidence="2">Leg muscle</tissue>
    </source>
</reference>
<accession>A0ABQ9I5V0</accession>
<feature type="compositionally biased region" description="Acidic residues" evidence="1">
    <location>
        <begin position="295"/>
        <end position="306"/>
    </location>
</feature>